<organism evidence="9 10">
    <name type="scientific">Anaerococcus lactolyticus S7-1-13</name>
    <dbReference type="NCBI Taxonomy" id="1284686"/>
    <lineage>
        <taxon>Bacteria</taxon>
        <taxon>Bacillati</taxon>
        <taxon>Bacillota</taxon>
        <taxon>Tissierellia</taxon>
        <taxon>Tissierellales</taxon>
        <taxon>Peptoniphilaceae</taxon>
        <taxon>Anaerococcus</taxon>
    </lineage>
</organism>
<dbReference type="AlphaFoldDB" id="A0A095X090"/>
<feature type="domain" description="DHHA1" evidence="7">
    <location>
        <begin position="354"/>
        <end position="445"/>
    </location>
</feature>
<evidence type="ECO:0000313" key="10">
    <source>
        <dbReference type="Proteomes" id="UP000029579"/>
    </source>
</evidence>
<dbReference type="Pfam" id="PF17768">
    <property type="entry name" value="RecJ_OB"/>
    <property type="match status" value="1"/>
</dbReference>
<dbReference type="RefSeq" id="WP_037328798.1">
    <property type="nucleotide sequence ID" value="NZ_JRMW01000043.1"/>
</dbReference>
<evidence type="ECO:0000256" key="1">
    <source>
        <dbReference type="ARBA" id="ARBA00005915"/>
    </source>
</evidence>
<dbReference type="Gene3D" id="3.10.310.30">
    <property type="match status" value="1"/>
</dbReference>
<sequence length="576" mass="65293">MANWFLYNKKQNYINNLKLGNITKLDALILGNRDIISPSKVDMYLNPSLSKLHDPFLLNDMDKAVDLIIDTMKNGGEIRIFGDYDQDGIASVMTLMDGLLFYYDNISYDIPHRVDEGYGISSKMSDKAIEDKVSLVITCDNGITGFEQIDNLKNAGINVIVTDHHQIHKEENDEWLNQILPNADAVINPKRLDSTYPFDDLCGAGVSFKLIQGLYQKLDGDDYYLYSLLEYVAMGTVCDIVSLTDENRIFVIEGLKRLNETEKIGLKALLDEAGWDKDVDEYTLGFILGPLMNSTGRLKSAKLAIDLLIEEDIDKIYDMASDLVKLNNERKSLTETAFNKIIELIKENSYDKDDVIVVYAPDINESICGIVAGRIKEKYYRPTIILTNAKEEGIAKGSGRSIPAYNMFEQISPYDDKLESFGGHPMACGLSIKIDEIDKFRIFLNRNSKLTSTDKEQSINIDTQIPISKLSLEFAESLDRFKPYGKDNSRPIFANKGVDIAAISMIGKDKNTLRLSLFQNGNYYNAIKFQAEDDYNYLKEKFDGDILGKKIDIVYYPDVNEFRGNRTLQLKLLDIR</sequence>
<protein>
    <recommendedName>
        <fullName evidence="2">Single-stranded-DNA-specific exonuclease RecJ</fullName>
    </recommendedName>
</protein>
<keyword evidence="4" id="KW-0378">Hydrolase</keyword>
<dbReference type="Pfam" id="PF02272">
    <property type="entry name" value="DHHA1"/>
    <property type="match status" value="1"/>
</dbReference>
<keyword evidence="5" id="KW-0269">Exonuclease</keyword>
<dbReference type="EMBL" id="JRMW01000043">
    <property type="protein sequence ID" value="KGF03126.1"/>
    <property type="molecule type" value="Genomic_DNA"/>
</dbReference>
<dbReference type="InterPro" id="IPR004610">
    <property type="entry name" value="RecJ"/>
</dbReference>
<dbReference type="Gene3D" id="3.90.1640.30">
    <property type="match status" value="1"/>
</dbReference>
<evidence type="ECO:0000313" key="9">
    <source>
        <dbReference type="EMBL" id="KGF03126.1"/>
    </source>
</evidence>
<dbReference type="Pfam" id="PF01368">
    <property type="entry name" value="DHH"/>
    <property type="match status" value="1"/>
</dbReference>
<feature type="domain" description="DDH" evidence="6">
    <location>
        <begin position="78"/>
        <end position="236"/>
    </location>
</feature>
<evidence type="ECO:0000256" key="5">
    <source>
        <dbReference type="ARBA" id="ARBA00022839"/>
    </source>
</evidence>
<keyword evidence="3" id="KW-0540">Nuclease</keyword>
<dbReference type="OrthoDB" id="9809852at2"/>
<dbReference type="PANTHER" id="PTHR30255:SF2">
    <property type="entry name" value="SINGLE-STRANDED-DNA-SPECIFIC EXONUCLEASE RECJ"/>
    <property type="match status" value="1"/>
</dbReference>
<dbReference type="Proteomes" id="UP000029579">
    <property type="component" value="Unassembled WGS sequence"/>
</dbReference>
<comment type="caution">
    <text evidence="9">The sequence shown here is derived from an EMBL/GenBank/DDBJ whole genome shotgun (WGS) entry which is preliminary data.</text>
</comment>
<evidence type="ECO:0000259" key="8">
    <source>
        <dbReference type="Pfam" id="PF17768"/>
    </source>
</evidence>
<dbReference type="GO" id="GO:0006281">
    <property type="term" value="P:DNA repair"/>
    <property type="evidence" value="ECO:0007669"/>
    <property type="project" value="InterPro"/>
</dbReference>
<reference evidence="9 10" key="1">
    <citation type="submission" date="2014-07" db="EMBL/GenBank/DDBJ databases">
        <authorList>
            <person name="McCorrison J."/>
            <person name="Sanka R."/>
            <person name="Torralba M."/>
            <person name="Gillis M."/>
            <person name="Haft D.H."/>
            <person name="Methe B."/>
            <person name="Sutton G."/>
            <person name="Nelson K.E."/>
        </authorList>
    </citation>
    <scope>NUCLEOTIDE SEQUENCE [LARGE SCALE GENOMIC DNA]</scope>
    <source>
        <strain evidence="9 10">S7-1-13</strain>
    </source>
</reference>
<evidence type="ECO:0000256" key="4">
    <source>
        <dbReference type="ARBA" id="ARBA00022801"/>
    </source>
</evidence>
<dbReference type="InterPro" id="IPR038763">
    <property type="entry name" value="DHH_sf"/>
</dbReference>
<dbReference type="NCBIfam" id="TIGR00644">
    <property type="entry name" value="recJ"/>
    <property type="match status" value="1"/>
</dbReference>
<proteinExistence type="inferred from homology"/>
<dbReference type="GO" id="GO:0006310">
    <property type="term" value="P:DNA recombination"/>
    <property type="evidence" value="ECO:0007669"/>
    <property type="project" value="InterPro"/>
</dbReference>
<dbReference type="eggNOG" id="COG0608">
    <property type="taxonomic scope" value="Bacteria"/>
</dbReference>
<accession>A0A095X090</accession>
<feature type="domain" description="RecJ OB" evidence="8">
    <location>
        <begin position="461"/>
        <end position="574"/>
    </location>
</feature>
<dbReference type="SUPFAM" id="SSF64182">
    <property type="entry name" value="DHH phosphoesterases"/>
    <property type="match status" value="1"/>
</dbReference>
<dbReference type="InterPro" id="IPR001667">
    <property type="entry name" value="DDH_dom"/>
</dbReference>
<dbReference type="InterPro" id="IPR051673">
    <property type="entry name" value="SSDNA_exonuclease_RecJ"/>
</dbReference>
<dbReference type="GO" id="GO:0008409">
    <property type="term" value="F:5'-3' exonuclease activity"/>
    <property type="evidence" value="ECO:0007669"/>
    <property type="project" value="InterPro"/>
</dbReference>
<evidence type="ECO:0000259" key="7">
    <source>
        <dbReference type="Pfam" id="PF02272"/>
    </source>
</evidence>
<comment type="similarity">
    <text evidence="1">Belongs to the RecJ family.</text>
</comment>
<evidence type="ECO:0000259" key="6">
    <source>
        <dbReference type="Pfam" id="PF01368"/>
    </source>
</evidence>
<evidence type="ECO:0000256" key="2">
    <source>
        <dbReference type="ARBA" id="ARBA00019841"/>
    </source>
</evidence>
<dbReference type="GO" id="GO:0003676">
    <property type="term" value="F:nucleic acid binding"/>
    <property type="evidence" value="ECO:0007669"/>
    <property type="project" value="InterPro"/>
</dbReference>
<dbReference type="PANTHER" id="PTHR30255">
    <property type="entry name" value="SINGLE-STRANDED-DNA-SPECIFIC EXONUCLEASE RECJ"/>
    <property type="match status" value="1"/>
</dbReference>
<dbReference type="InterPro" id="IPR003156">
    <property type="entry name" value="DHHA1_dom"/>
</dbReference>
<gene>
    <name evidence="9" type="ORF">HMPREF1630_09040</name>
</gene>
<name>A0A095X090_9FIRM</name>
<evidence type="ECO:0000256" key="3">
    <source>
        <dbReference type="ARBA" id="ARBA00022722"/>
    </source>
</evidence>
<dbReference type="InterPro" id="IPR041122">
    <property type="entry name" value="RecJ_OB"/>
</dbReference>